<reference evidence="4" key="1">
    <citation type="journal article" date="2015" name="Nat. Genet.">
        <title>The genome and transcriptome of the zoonotic hookworm Ancylostoma ceylanicum identify infection-specific gene families.</title>
        <authorList>
            <person name="Schwarz E.M."/>
            <person name="Hu Y."/>
            <person name="Antoshechkin I."/>
            <person name="Miller M.M."/>
            <person name="Sternberg P.W."/>
            <person name="Aroian R.V."/>
        </authorList>
    </citation>
    <scope>NUCLEOTIDE SEQUENCE</scope>
    <source>
        <strain evidence="4">HY135</strain>
    </source>
</reference>
<feature type="region of interest" description="Disordered" evidence="1">
    <location>
        <begin position="107"/>
        <end position="133"/>
    </location>
</feature>
<name>A0A016SRK3_9BILA</name>
<dbReference type="AlphaFoldDB" id="A0A016SRK3"/>
<keyword evidence="2" id="KW-0732">Signal</keyword>
<keyword evidence="4" id="KW-1185">Reference proteome</keyword>
<feature type="compositionally biased region" description="Basic and acidic residues" evidence="1">
    <location>
        <begin position="121"/>
        <end position="133"/>
    </location>
</feature>
<dbReference type="EMBL" id="JARK01001521">
    <property type="protein sequence ID" value="EYB93190.1"/>
    <property type="molecule type" value="Genomic_DNA"/>
</dbReference>
<feature type="compositionally biased region" description="Basic residues" evidence="1">
    <location>
        <begin position="108"/>
        <end position="120"/>
    </location>
</feature>
<feature type="chain" id="PRO_5010010175" description="Spore coat protein T domain protein" evidence="2">
    <location>
        <begin position="17"/>
        <end position="133"/>
    </location>
</feature>
<evidence type="ECO:0000313" key="3">
    <source>
        <dbReference type="EMBL" id="EYB93190.1"/>
    </source>
</evidence>
<gene>
    <name evidence="3" type="primary">Acey_s0185.g1037</name>
    <name evidence="3" type="ORF">Y032_0185g1037</name>
</gene>
<accession>A0A016SRK3</accession>
<dbReference type="Proteomes" id="UP000024635">
    <property type="component" value="Unassembled WGS sequence"/>
</dbReference>
<comment type="caution">
    <text evidence="3">The sequence shown here is derived from an EMBL/GenBank/DDBJ whole genome shotgun (WGS) entry which is preliminary data.</text>
</comment>
<dbReference type="OrthoDB" id="5902341at2759"/>
<evidence type="ECO:0000256" key="2">
    <source>
        <dbReference type="SAM" id="SignalP"/>
    </source>
</evidence>
<proteinExistence type="predicted"/>
<sequence>MILAFVALALLGAAAAMPTYGVPPAQAPPAYPSQPAPVVQTYPVYLPPQYNDAPVSNVRPGRDYGAFLDVFDGPHMRPFGHFPMIYYPYPGYGYGYEGPISNPFYSPRYRRGRRHRHHSHSREGCDSNDGRDC</sequence>
<protein>
    <recommendedName>
        <fullName evidence="5">Spore coat protein T domain protein</fullName>
    </recommendedName>
</protein>
<organism evidence="3 4">
    <name type="scientific">Ancylostoma ceylanicum</name>
    <dbReference type="NCBI Taxonomy" id="53326"/>
    <lineage>
        <taxon>Eukaryota</taxon>
        <taxon>Metazoa</taxon>
        <taxon>Ecdysozoa</taxon>
        <taxon>Nematoda</taxon>
        <taxon>Chromadorea</taxon>
        <taxon>Rhabditida</taxon>
        <taxon>Rhabditina</taxon>
        <taxon>Rhabditomorpha</taxon>
        <taxon>Strongyloidea</taxon>
        <taxon>Ancylostomatidae</taxon>
        <taxon>Ancylostomatinae</taxon>
        <taxon>Ancylostoma</taxon>
    </lineage>
</organism>
<evidence type="ECO:0008006" key="5">
    <source>
        <dbReference type="Google" id="ProtNLM"/>
    </source>
</evidence>
<evidence type="ECO:0000313" key="4">
    <source>
        <dbReference type="Proteomes" id="UP000024635"/>
    </source>
</evidence>
<evidence type="ECO:0000256" key="1">
    <source>
        <dbReference type="SAM" id="MobiDB-lite"/>
    </source>
</evidence>
<feature type="signal peptide" evidence="2">
    <location>
        <begin position="1"/>
        <end position="16"/>
    </location>
</feature>